<dbReference type="Proteomes" id="UP000450917">
    <property type="component" value="Unassembled WGS sequence"/>
</dbReference>
<dbReference type="Pfam" id="PF00126">
    <property type="entry name" value="HTH_1"/>
    <property type="match status" value="1"/>
</dbReference>
<dbReference type="InterPro" id="IPR036388">
    <property type="entry name" value="WH-like_DNA-bd_sf"/>
</dbReference>
<dbReference type="InterPro" id="IPR005119">
    <property type="entry name" value="LysR_subst-bd"/>
</dbReference>
<evidence type="ECO:0000256" key="1">
    <source>
        <dbReference type="ARBA" id="ARBA00009437"/>
    </source>
</evidence>
<evidence type="ECO:0000256" key="2">
    <source>
        <dbReference type="ARBA" id="ARBA00023015"/>
    </source>
</evidence>
<organism evidence="6 7">
    <name type="scientific">Paenibacillus validus</name>
    <dbReference type="NCBI Taxonomy" id="44253"/>
    <lineage>
        <taxon>Bacteria</taxon>
        <taxon>Bacillati</taxon>
        <taxon>Bacillota</taxon>
        <taxon>Bacilli</taxon>
        <taxon>Bacillales</taxon>
        <taxon>Paenibacillaceae</taxon>
        <taxon>Paenibacillus</taxon>
    </lineage>
</organism>
<name>A0A7X2ZBQ2_9BACL</name>
<sequence length="299" mass="33758">MEIHQLEYFLAVEKYKNFSAASLEISISQSTLSQQIKKLEEELGVKLFVRHPRSVRLTPAGEEFLVHARTIVAEIKQSLETVQKYTNFDKGNFKIGAFPHAEYLGLSKIIIDFIRCYPGIHVEVHSASTDDLLKELREKKIQAAFINSPFTGDYDIDFKPLMSDRVVMVVSASHPLAKEESVDLRDLSQENFLMVKTSPWLRNALLHVCSEAGFQPKIILDCSHVETMRGFLEEGLGVTLLGSRVAQRFVNSKTSIVPIKQVLERHSGLAIPKYPFSKPPLATNLFRKFTLDALSKAPK</sequence>
<dbReference type="Gene3D" id="1.10.10.10">
    <property type="entry name" value="Winged helix-like DNA-binding domain superfamily/Winged helix DNA-binding domain"/>
    <property type="match status" value="1"/>
</dbReference>
<comment type="caution">
    <text evidence="6">The sequence shown here is derived from an EMBL/GenBank/DDBJ whole genome shotgun (WGS) entry which is preliminary data.</text>
</comment>
<evidence type="ECO:0000259" key="5">
    <source>
        <dbReference type="PROSITE" id="PS50931"/>
    </source>
</evidence>
<dbReference type="PRINTS" id="PR00039">
    <property type="entry name" value="HTHLYSR"/>
</dbReference>
<dbReference type="InterPro" id="IPR036390">
    <property type="entry name" value="WH_DNA-bd_sf"/>
</dbReference>
<dbReference type="AlphaFoldDB" id="A0A7X2ZBQ2"/>
<keyword evidence="3" id="KW-0238">DNA-binding</keyword>
<dbReference type="Gene3D" id="3.40.190.290">
    <property type="match status" value="1"/>
</dbReference>
<dbReference type="GO" id="GO:0003677">
    <property type="term" value="F:DNA binding"/>
    <property type="evidence" value="ECO:0007669"/>
    <property type="project" value="UniProtKB-KW"/>
</dbReference>
<dbReference type="Pfam" id="PF03466">
    <property type="entry name" value="LysR_substrate"/>
    <property type="match status" value="1"/>
</dbReference>
<evidence type="ECO:0000313" key="7">
    <source>
        <dbReference type="Proteomes" id="UP000450917"/>
    </source>
</evidence>
<evidence type="ECO:0000256" key="3">
    <source>
        <dbReference type="ARBA" id="ARBA00023125"/>
    </source>
</evidence>
<dbReference type="InterPro" id="IPR050950">
    <property type="entry name" value="HTH-type_LysR_regulators"/>
</dbReference>
<dbReference type="InterPro" id="IPR000847">
    <property type="entry name" value="LysR_HTH_N"/>
</dbReference>
<protein>
    <submittedName>
        <fullName evidence="6">LysR family transcriptional regulator</fullName>
    </submittedName>
</protein>
<dbReference type="FunFam" id="1.10.10.10:FF:000001">
    <property type="entry name" value="LysR family transcriptional regulator"/>
    <property type="match status" value="1"/>
</dbReference>
<dbReference type="SUPFAM" id="SSF53850">
    <property type="entry name" value="Periplasmic binding protein-like II"/>
    <property type="match status" value="1"/>
</dbReference>
<dbReference type="GO" id="GO:0003700">
    <property type="term" value="F:DNA-binding transcription factor activity"/>
    <property type="evidence" value="ECO:0007669"/>
    <property type="project" value="InterPro"/>
</dbReference>
<gene>
    <name evidence="6" type="ORF">GNP93_15110</name>
</gene>
<proteinExistence type="inferred from homology"/>
<evidence type="ECO:0000313" key="6">
    <source>
        <dbReference type="EMBL" id="MUG71999.1"/>
    </source>
</evidence>
<dbReference type="PROSITE" id="PS50931">
    <property type="entry name" value="HTH_LYSR"/>
    <property type="match status" value="1"/>
</dbReference>
<dbReference type="PANTHER" id="PTHR30419">
    <property type="entry name" value="HTH-TYPE TRANSCRIPTIONAL REGULATOR YBHD"/>
    <property type="match status" value="1"/>
</dbReference>
<feature type="domain" description="HTH lysR-type" evidence="5">
    <location>
        <begin position="1"/>
        <end position="58"/>
    </location>
</feature>
<dbReference type="CDD" id="cd05466">
    <property type="entry name" value="PBP2_LTTR_substrate"/>
    <property type="match status" value="1"/>
</dbReference>
<comment type="similarity">
    <text evidence="1">Belongs to the LysR transcriptional regulatory family.</text>
</comment>
<accession>A0A7X2ZBQ2</accession>
<keyword evidence="2" id="KW-0805">Transcription regulation</keyword>
<dbReference type="GO" id="GO:0005829">
    <property type="term" value="C:cytosol"/>
    <property type="evidence" value="ECO:0007669"/>
    <property type="project" value="TreeGrafter"/>
</dbReference>
<reference evidence="6 7" key="1">
    <citation type="submission" date="2019-11" db="EMBL/GenBank/DDBJ databases">
        <title>Draft genome sequences of five Paenibacillus species of dairy origin.</title>
        <authorList>
            <person name="Olajide A.M."/>
            <person name="Chen S."/>
            <person name="Lapointe G."/>
        </authorList>
    </citation>
    <scope>NUCLEOTIDE SEQUENCE [LARGE SCALE GENOMIC DNA]</scope>
    <source>
        <strain evidence="6 7">2CS3</strain>
    </source>
</reference>
<evidence type="ECO:0000256" key="4">
    <source>
        <dbReference type="ARBA" id="ARBA00023163"/>
    </source>
</evidence>
<dbReference type="SUPFAM" id="SSF46785">
    <property type="entry name" value="Winged helix' DNA-binding domain"/>
    <property type="match status" value="1"/>
</dbReference>
<dbReference type="RefSeq" id="WP_141334105.1">
    <property type="nucleotide sequence ID" value="NZ_JBDLZV010000001.1"/>
</dbReference>
<dbReference type="EMBL" id="WNZX01000012">
    <property type="protein sequence ID" value="MUG71999.1"/>
    <property type="molecule type" value="Genomic_DNA"/>
</dbReference>
<keyword evidence="7" id="KW-1185">Reference proteome</keyword>
<keyword evidence="4" id="KW-0804">Transcription</keyword>